<protein>
    <recommendedName>
        <fullName evidence="3">glutathione transferase</fullName>
        <ecNumber evidence="3">2.5.1.18</ecNumber>
    </recommendedName>
</protein>
<dbReference type="Proteomes" id="UP000194236">
    <property type="component" value="Unassembled WGS sequence"/>
</dbReference>
<proteinExistence type="inferred from homology"/>
<dbReference type="GO" id="GO:0004364">
    <property type="term" value="F:glutathione transferase activity"/>
    <property type="evidence" value="ECO:0007669"/>
    <property type="project" value="UniProtKB-EC"/>
</dbReference>
<dbReference type="SUPFAM" id="SSF47616">
    <property type="entry name" value="GST C-terminal domain-like"/>
    <property type="match status" value="1"/>
</dbReference>
<dbReference type="InterPro" id="IPR010987">
    <property type="entry name" value="Glutathione-S-Trfase_C-like"/>
</dbReference>
<evidence type="ECO:0000313" key="8">
    <source>
        <dbReference type="Proteomes" id="UP000194236"/>
    </source>
</evidence>
<dbReference type="GO" id="GO:0006749">
    <property type="term" value="P:glutathione metabolic process"/>
    <property type="evidence" value="ECO:0007669"/>
    <property type="project" value="TreeGrafter"/>
</dbReference>
<dbReference type="InterPro" id="IPR036282">
    <property type="entry name" value="Glutathione-S-Trfase_C_sf"/>
</dbReference>
<evidence type="ECO:0000256" key="1">
    <source>
        <dbReference type="ARBA" id="ARBA00003701"/>
    </source>
</evidence>
<evidence type="ECO:0000256" key="5">
    <source>
        <dbReference type="ARBA" id="ARBA00047960"/>
    </source>
</evidence>
<feature type="domain" description="GST C-terminal" evidence="6">
    <location>
        <begin position="1"/>
        <end position="95"/>
    </location>
</feature>
<dbReference type="PANTHER" id="PTHR11571">
    <property type="entry name" value="GLUTATHIONE S-TRANSFERASE"/>
    <property type="match status" value="1"/>
</dbReference>
<evidence type="ECO:0000256" key="3">
    <source>
        <dbReference type="ARBA" id="ARBA00012452"/>
    </source>
</evidence>
<sequence length="95" mass="11333">MAEQQTYDMLMAMVRICYDPNMDKLKPDYVNKLPESLNLMSKFLANHDFIAGSKISYADFFLYEFLCRLKVMVPEVYNQFDNLKKFVERMESLPR</sequence>
<reference evidence="7 8" key="1">
    <citation type="submission" date="2017-03" db="EMBL/GenBank/DDBJ databases">
        <title>Genome Survey of Euroglyphus maynei.</title>
        <authorList>
            <person name="Arlian L.G."/>
            <person name="Morgan M.S."/>
            <person name="Rider S.D."/>
        </authorList>
    </citation>
    <scope>NUCLEOTIDE SEQUENCE [LARGE SCALE GENOMIC DNA]</scope>
    <source>
        <strain evidence="7">Arlian Lab</strain>
        <tissue evidence="7">Whole body</tissue>
    </source>
</reference>
<keyword evidence="4" id="KW-0808">Transferase</keyword>
<accession>A0A1Y3B8K8</accession>
<keyword evidence="8" id="KW-1185">Reference proteome</keyword>
<evidence type="ECO:0000259" key="6">
    <source>
        <dbReference type="PROSITE" id="PS50405"/>
    </source>
</evidence>
<dbReference type="InterPro" id="IPR004046">
    <property type="entry name" value="GST_C"/>
</dbReference>
<dbReference type="AlphaFoldDB" id="A0A1Y3B8K8"/>
<gene>
    <name evidence="7" type="ORF">BLA29_014632</name>
</gene>
<comment type="caution">
    <text evidence="7">The sequence shown here is derived from an EMBL/GenBank/DDBJ whole genome shotgun (WGS) entry which is preliminary data.</text>
</comment>
<feature type="non-terminal residue" evidence="7">
    <location>
        <position position="95"/>
    </location>
</feature>
<dbReference type="Gene3D" id="1.20.1050.130">
    <property type="match status" value="1"/>
</dbReference>
<evidence type="ECO:0000313" key="7">
    <source>
        <dbReference type="EMBL" id="OTF75585.1"/>
    </source>
</evidence>
<dbReference type="EC" id="2.5.1.18" evidence="3"/>
<dbReference type="PROSITE" id="PS50405">
    <property type="entry name" value="GST_CTER"/>
    <property type="match status" value="1"/>
</dbReference>
<comment type="similarity">
    <text evidence="2">Belongs to the GST superfamily. Mu family.</text>
</comment>
<name>A0A1Y3B8K8_EURMA</name>
<dbReference type="OrthoDB" id="4951845at2759"/>
<dbReference type="FunFam" id="1.20.1050.10:FF:000003">
    <property type="entry name" value="Glutathione S-transferase 2"/>
    <property type="match status" value="1"/>
</dbReference>
<dbReference type="InterPro" id="IPR050213">
    <property type="entry name" value="GST_superfamily"/>
</dbReference>
<dbReference type="EMBL" id="MUJZ01041231">
    <property type="protein sequence ID" value="OTF75585.1"/>
    <property type="molecule type" value="Genomic_DNA"/>
</dbReference>
<organism evidence="7 8">
    <name type="scientific">Euroglyphus maynei</name>
    <name type="common">Mayne's house dust mite</name>
    <dbReference type="NCBI Taxonomy" id="6958"/>
    <lineage>
        <taxon>Eukaryota</taxon>
        <taxon>Metazoa</taxon>
        <taxon>Ecdysozoa</taxon>
        <taxon>Arthropoda</taxon>
        <taxon>Chelicerata</taxon>
        <taxon>Arachnida</taxon>
        <taxon>Acari</taxon>
        <taxon>Acariformes</taxon>
        <taxon>Sarcoptiformes</taxon>
        <taxon>Astigmata</taxon>
        <taxon>Psoroptidia</taxon>
        <taxon>Analgoidea</taxon>
        <taxon>Pyroglyphidae</taxon>
        <taxon>Pyroglyphinae</taxon>
        <taxon>Euroglyphus</taxon>
    </lineage>
</organism>
<dbReference type="PANTHER" id="PTHR11571:SF222">
    <property type="entry name" value="GLUTATHIONE TRANSFERASE"/>
    <property type="match status" value="1"/>
</dbReference>
<comment type="function">
    <text evidence="1">Conjugation of reduced glutathione to a wide number of exogenous and endogenous hydrophobic electrophiles.</text>
</comment>
<dbReference type="Pfam" id="PF14497">
    <property type="entry name" value="GST_C_3"/>
    <property type="match status" value="1"/>
</dbReference>
<evidence type="ECO:0000256" key="2">
    <source>
        <dbReference type="ARBA" id="ARBA00005861"/>
    </source>
</evidence>
<comment type="catalytic activity">
    <reaction evidence="5">
        <text>RX + glutathione = an S-substituted glutathione + a halide anion + H(+)</text>
        <dbReference type="Rhea" id="RHEA:16437"/>
        <dbReference type="ChEBI" id="CHEBI:15378"/>
        <dbReference type="ChEBI" id="CHEBI:16042"/>
        <dbReference type="ChEBI" id="CHEBI:17792"/>
        <dbReference type="ChEBI" id="CHEBI:57925"/>
        <dbReference type="ChEBI" id="CHEBI:90779"/>
        <dbReference type="EC" id="2.5.1.18"/>
    </reaction>
</comment>
<evidence type="ECO:0000256" key="4">
    <source>
        <dbReference type="ARBA" id="ARBA00022679"/>
    </source>
</evidence>